<dbReference type="PROSITE" id="PS50011">
    <property type="entry name" value="PROTEIN_KINASE_DOM"/>
    <property type="match status" value="1"/>
</dbReference>
<dbReference type="PROSITE" id="PS50108">
    <property type="entry name" value="CRIB"/>
    <property type="match status" value="1"/>
</dbReference>
<evidence type="ECO:0000256" key="9">
    <source>
        <dbReference type="PROSITE-ProRule" id="PRU00192"/>
    </source>
</evidence>
<feature type="domain" description="CRIB" evidence="14">
    <location>
        <begin position="503"/>
        <end position="517"/>
    </location>
</feature>
<evidence type="ECO:0000256" key="5">
    <source>
        <dbReference type="ARBA" id="ARBA00022777"/>
    </source>
</evidence>
<feature type="domain" description="SH3" evidence="12">
    <location>
        <begin position="388"/>
        <end position="453"/>
    </location>
</feature>
<evidence type="ECO:0000259" key="12">
    <source>
        <dbReference type="PROSITE" id="PS50002"/>
    </source>
</evidence>
<dbReference type="Pfam" id="PF07714">
    <property type="entry name" value="PK_Tyr_Ser-Thr"/>
    <property type="match status" value="1"/>
</dbReference>
<dbReference type="InterPro" id="IPR020635">
    <property type="entry name" value="Tyr_kinase_cat_dom"/>
</dbReference>
<feature type="region of interest" description="Disordered" evidence="11">
    <location>
        <begin position="455"/>
        <end position="508"/>
    </location>
</feature>
<dbReference type="Gene3D" id="1.10.150.50">
    <property type="entry name" value="Transcription Factor, Ets-1"/>
    <property type="match status" value="1"/>
</dbReference>
<proteinExistence type="predicted"/>
<dbReference type="PROSITE" id="PS00107">
    <property type="entry name" value="PROTEIN_KINASE_ATP"/>
    <property type="match status" value="1"/>
</dbReference>
<keyword evidence="2 9" id="KW-0728">SH3 domain</keyword>
<dbReference type="CDD" id="cd00174">
    <property type="entry name" value="SH3"/>
    <property type="match status" value="1"/>
</dbReference>
<sequence length="739" mass="82823">MTTMMAVQSVSLRDFLLEAELQQYHSAFTKDLKVTTVQQLKYVDDEDLMLIGMTKPEMRRLKKFFQKEYPQGTLGRFRKKIMKGSSFDERRASSLPPPLVDKQVANSPSKAANRHIIPSDSITVCKELGVGEFGVVQQGIWTNEDGDRIQVAIKCLSKEHMLNNPMDFLKEACIMHTIDNRHIVRLYGVVLNTRALMLVTELAPLRSLLECLKEPTLRSSFPVSILCEFALQITNGMHYLEDNRLIHRDLAARNVLVFSKNCVKISDFGLSRALGVGKDYYQTNFNVNLKLPIAWCAPECINYLRFTSASDVWALGVTLWEMFSYGFQPWAALTGQQILEAIDEPSYQRLEKPECCPADYYRLMASCWEHEPPKRPTFAELHRVIPNIKPDQVQVIQDSTGTMKKEHLDVKQGDIVTVLDKKPPDAPPNLWKGVLNNGKTGLFKPLHTVPYMGANSKQTKQKPKTLPKPLSLGAVGGGGAAESDGDARRSRPAHRGKLTQDMISPPQGDLRHTLHVGRSEGDVFGDVSFLRGKYAQLPKQRVSPYKPSDDRQAPLRAETPSVGEASDLAPLLCDTASVSSLRYDAKAAPARRNEFNNEGFESASLCADYNQDVAREAEEAAEAEEDGEHSYTEISDESESSSPYNIQPDAFQFENSSFMDEVFKALDESAESLCGDDVTSDPREVNLGHELAGEVDQLARDLERRGGRRRRKKQQSLISIPFPGVVHINFVSKDDDKLR</sequence>
<dbReference type="InterPro" id="IPR008266">
    <property type="entry name" value="Tyr_kinase_AS"/>
</dbReference>
<dbReference type="SMART" id="SM00219">
    <property type="entry name" value="TyrKc"/>
    <property type="match status" value="1"/>
</dbReference>
<dbReference type="PROSITE" id="PS00109">
    <property type="entry name" value="PROTEIN_KINASE_TYR"/>
    <property type="match status" value="1"/>
</dbReference>
<feature type="region of interest" description="Disordered" evidence="11">
    <location>
        <begin position="540"/>
        <end position="562"/>
    </location>
</feature>
<dbReference type="SUPFAM" id="SSF50044">
    <property type="entry name" value="SH3-domain"/>
    <property type="match status" value="1"/>
</dbReference>
<evidence type="ECO:0000256" key="1">
    <source>
        <dbReference type="ARBA" id="ARBA00011903"/>
    </source>
</evidence>
<organism evidence="15 16">
    <name type="scientific">Priapulus caudatus</name>
    <name type="common">Priapulid worm</name>
    <dbReference type="NCBI Taxonomy" id="37621"/>
    <lineage>
        <taxon>Eukaryota</taxon>
        <taxon>Metazoa</taxon>
        <taxon>Ecdysozoa</taxon>
        <taxon>Scalidophora</taxon>
        <taxon>Priapulida</taxon>
        <taxon>Priapulimorpha</taxon>
        <taxon>Priapulimorphida</taxon>
        <taxon>Priapulidae</taxon>
        <taxon>Priapulus</taxon>
    </lineage>
</organism>
<dbReference type="PANTHER" id="PTHR24418">
    <property type="entry name" value="TYROSINE-PROTEIN KINASE"/>
    <property type="match status" value="1"/>
</dbReference>
<dbReference type="InterPro" id="IPR011009">
    <property type="entry name" value="Kinase-like_dom_sf"/>
</dbReference>
<dbReference type="Proteomes" id="UP000695022">
    <property type="component" value="Unplaced"/>
</dbReference>
<dbReference type="InterPro" id="IPR000095">
    <property type="entry name" value="CRIB_dom"/>
</dbReference>
<keyword evidence="4 10" id="KW-0547">Nucleotide-binding</keyword>
<dbReference type="InterPro" id="IPR049587">
    <property type="entry name" value="TNK-like_SAM"/>
</dbReference>
<keyword evidence="15" id="KW-1185">Reference proteome</keyword>
<dbReference type="PROSITE" id="PS50002">
    <property type="entry name" value="SH3"/>
    <property type="match status" value="1"/>
</dbReference>
<evidence type="ECO:0000256" key="7">
    <source>
        <dbReference type="ARBA" id="ARBA00023137"/>
    </source>
</evidence>
<gene>
    <name evidence="16" type="primary">LOC106810305</name>
</gene>
<evidence type="ECO:0000259" key="14">
    <source>
        <dbReference type="PROSITE" id="PS50108"/>
    </source>
</evidence>
<reference evidence="16" key="1">
    <citation type="submission" date="2025-08" db="UniProtKB">
        <authorList>
            <consortium name="RefSeq"/>
        </authorList>
    </citation>
    <scope>IDENTIFICATION</scope>
</reference>
<dbReference type="EC" id="2.7.10.2" evidence="1"/>
<dbReference type="InterPro" id="IPR050198">
    <property type="entry name" value="Non-receptor_tyrosine_kinases"/>
</dbReference>
<feature type="binding site" evidence="10">
    <location>
        <position position="154"/>
    </location>
    <ligand>
        <name>ATP</name>
        <dbReference type="ChEBI" id="CHEBI:30616"/>
    </ligand>
</feature>
<dbReference type="RefSeq" id="XP_014669096.1">
    <property type="nucleotide sequence ID" value="XM_014813610.1"/>
</dbReference>
<dbReference type="Gene3D" id="3.30.200.20">
    <property type="entry name" value="Phosphorylase Kinase, domain 1"/>
    <property type="match status" value="1"/>
</dbReference>
<keyword evidence="5" id="KW-0418">Kinase</keyword>
<evidence type="ECO:0000256" key="2">
    <source>
        <dbReference type="ARBA" id="ARBA00022443"/>
    </source>
</evidence>
<evidence type="ECO:0000256" key="6">
    <source>
        <dbReference type="ARBA" id="ARBA00022840"/>
    </source>
</evidence>
<feature type="domain" description="Protein kinase" evidence="13">
    <location>
        <begin position="122"/>
        <end position="385"/>
    </location>
</feature>
<dbReference type="InterPro" id="IPR013761">
    <property type="entry name" value="SAM/pointed_sf"/>
</dbReference>
<dbReference type="InterPro" id="IPR001452">
    <property type="entry name" value="SH3_domain"/>
</dbReference>
<evidence type="ECO:0000256" key="10">
    <source>
        <dbReference type="PROSITE-ProRule" id="PRU10141"/>
    </source>
</evidence>
<dbReference type="PRINTS" id="PR00109">
    <property type="entry name" value="TYRKINASE"/>
</dbReference>
<accession>A0ABM1EA75</accession>
<dbReference type="GeneID" id="106810305"/>
<dbReference type="Pfam" id="PF07653">
    <property type="entry name" value="SH3_2"/>
    <property type="match status" value="1"/>
</dbReference>
<evidence type="ECO:0000256" key="3">
    <source>
        <dbReference type="ARBA" id="ARBA00022679"/>
    </source>
</evidence>
<keyword evidence="6 10" id="KW-0067">ATP-binding</keyword>
<name>A0ABM1EA75_PRICU</name>
<evidence type="ECO:0000256" key="11">
    <source>
        <dbReference type="SAM" id="MobiDB-lite"/>
    </source>
</evidence>
<keyword evidence="3" id="KW-0808">Transferase</keyword>
<comment type="catalytic activity">
    <reaction evidence="8">
        <text>L-threonyl-[protein] + ATP = O-phospho-L-threonyl-[protein] + ADP + H(+)</text>
        <dbReference type="Rhea" id="RHEA:46608"/>
        <dbReference type="Rhea" id="RHEA-COMP:11060"/>
        <dbReference type="Rhea" id="RHEA-COMP:11605"/>
        <dbReference type="ChEBI" id="CHEBI:15378"/>
        <dbReference type="ChEBI" id="CHEBI:30013"/>
        <dbReference type="ChEBI" id="CHEBI:30616"/>
        <dbReference type="ChEBI" id="CHEBI:61977"/>
        <dbReference type="ChEBI" id="CHEBI:456216"/>
        <dbReference type="EC" id="2.7.11.1"/>
    </reaction>
</comment>
<feature type="region of interest" description="Disordered" evidence="11">
    <location>
        <begin position="615"/>
        <end position="648"/>
    </location>
</feature>
<dbReference type="InterPro" id="IPR017441">
    <property type="entry name" value="Protein_kinase_ATP_BS"/>
</dbReference>
<evidence type="ECO:0000259" key="13">
    <source>
        <dbReference type="PROSITE" id="PS50011"/>
    </source>
</evidence>
<keyword evidence="7" id="KW-0829">Tyrosine-protein kinase</keyword>
<dbReference type="SMART" id="SM00326">
    <property type="entry name" value="SH3"/>
    <property type="match status" value="1"/>
</dbReference>
<dbReference type="SUPFAM" id="SSF56112">
    <property type="entry name" value="Protein kinase-like (PK-like)"/>
    <property type="match status" value="1"/>
</dbReference>
<dbReference type="InterPro" id="IPR055175">
    <property type="entry name" value="ACK/TNK-like_SAM"/>
</dbReference>
<protein>
    <recommendedName>
        <fullName evidence="1">non-specific protein-tyrosine kinase</fullName>
        <ecNumber evidence="1">2.7.10.2</ecNumber>
    </recommendedName>
</protein>
<dbReference type="InterPro" id="IPR036028">
    <property type="entry name" value="SH3-like_dom_sf"/>
</dbReference>
<dbReference type="InterPro" id="IPR000719">
    <property type="entry name" value="Prot_kinase_dom"/>
</dbReference>
<dbReference type="InterPro" id="IPR001245">
    <property type="entry name" value="Ser-Thr/Tyr_kinase_cat_dom"/>
</dbReference>
<dbReference type="CDD" id="cd09539">
    <property type="entry name" value="SAM_TNK-like"/>
    <property type="match status" value="1"/>
</dbReference>
<evidence type="ECO:0000313" key="15">
    <source>
        <dbReference type="Proteomes" id="UP000695022"/>
    </source>
</evidence>
<evidence type="ECO:0000313" key="16">
    <source>
        <dbReference type="RefSeq" id="XP_014669096.1"/>
    </source>
</evidence>
<evidence type="ECO:0000256" key="4">
    <source>
        <dbReference type="ARBA" id="ARBA00022741"/>
    </source>
</evidence>
<dbReference type="Pfam" id="PF22931">
    <property type="entry name" value="SAM_TNK"/>
    <property type="match status" value="1"/>
</dbReference>
<dbReference type="Gene3D" id="1.10.510.10">
    <property type="entry name" value="Transferase(Phosphotransferase) domain 1"/>
    <property type="match status" value="1"/>
</dbReference>
<evidence type="ECO:0000256" key="8">
    <source>
        <dbReference type="ARBA" id="ARBA00047899"/>
    </source>
</evidence>